<evidence type="ECO:0000313" key="2">
    <source>
        <dbReference type="Proteomes" id="UP001055811"/>
    </source>
</evidence>
<name>A0ACB9CY08_CICIN</name>
<dbReference type="EMBL" id="CM042013">
    <property type="protein sequence ID" value="KAI3739061.1"/>
    <property type="molecule type" value="Genomic_DNA"/>
</dbReference>
<comment type="caution">
    <text evidence="1">The sequence shown here is derived from an EMBL/GenBank/DDBJ whole genome shotgun (WGS) entry which is preliminary data.</text>
</comment>
<sequence>MAGLMKKNLIGIVLGVSIVMRISRSSIMSMILAKVQIILQLEVAVLLQRCKWRFCCSAGSPNTPGEERSQGYTAGEEGRCDHVNPIGSSYRSPPLYMRG</sequence>
<organism evidence="1 2">
    <name type="scientific">Cichorium intybus</name>
    <name type="common">Chicory</name>
    <dbReference type="NCBI Taxonomy" id="13427"/>
    <lineage>
        <taxon>Eukaryota</taxon>
        <taxon>Viridiplantae</taxon>
        <taxon>Streptophyta</taxon>
        <taxon>Embryophyta</taxon>
        <taxon>Tracheophyta</taxon>
        <taxon>Spermatophyta</taxon>
        <taxon>Magnoliopsida</taxon>
        <taxon>eudicotyledons</taxon>
        <taxon>Gunneridae</taxon>
        <taxon>Pentapetalae</taxon>
        <taxon>asterids</taxon>
        <taxon>campanulids</taxon>
        <taxon>Asterales</taxon>
        <taxon>Asteraceae</taxon>
        <taxon>Cichorioideae</taxon>
        <taxon>Cichorieae</taxon>
        <taxon>Cichoriinae</taxon>
        <taxon>Cichorium</taxon>
    </lineage>
</organism>
<protein>
    <submittedName>
        <fullName evidence="1">Uncharacterized protein</fullName>
    </submittedName>
</protein>
<evidence type="ECO:0000313" key="1">
    <source>
        <dbReference type="EMBL" id="KAI3739061.1"/>
    </source>
</evidence>
<proteinExistence type="predicted"/>
<dbReference type="Proteomes" id="UP001055811">
    <property type="component" value="Linkage Group LG05"/>
</dbReference>
<keyword evidence="2" id="KW-1185">Reference proteome</keyword>
<reference evidence="1 2" key="2">
    <citation type="journal article" date="2022" name="Mol. Ecol. Resour.">
        <title>The genomes of chicory, endive, great burdock and yacon provide insights into Asteraceae paleo-polyploidization history and plant inulin production.</title>
        <authorList>
            <person name="Fan W."/>
            <person name="Wang S."/>
            <person name="Wang H."/>
            <person name="Wang A."/>
            <person name="Jiang F."/>
            <person name="Liu H."/>
            <person name="Zhao H."/>
            <person name="Xu D."/>
            <person name="Zhang Y."/>
        </authorList>
    </citation>
    <scope>NUCLEOTIDE SEQUENCE [LARGE SCALE GENOMIC DNA]</scope>
    <source>
        <strain evidence="2">cv. Punajuju</strain>
        <tissue evidence="1">Leaves</tissue>
    </source>
</reference>
<reference evidence="2" key="1">
    <citation type="journal article" date="2022" name="Mol. Ecol. Resour.">
        <title>The genomes of chicory, endive, great burdock and yacon provide insights into Asteraceae palaeo-polyploidization history and plant inulin production.</title>
        <authorList>
            <person name="Fan W."/>
            <person name="Wang S."/>
            <person name="Wang H."/>
            <person name="Wang A."/>
            <person name="Jiang F."/>
            <person name="Liu H."/>
            <person name="Zhao H."/>
            <person name="Xu D."/>
            <person name="Zhang Y."/>
        </authorList>
    </citation>
    <scope>NUCLEOTIDE SEQUENCE [LARGE SCALE GENOMIC DNA]</scope>
    <source>
        <strain evidence="2">cv. Punajuju</strain>
    </source>
</reference>
<gene>
    <name evidence="1" type="ORF">L2E82_29437</name>
</gene>
<accession>A0ACB9CY08</accession>